<keyword evidence="1" id="KW-0812">Transmembrane</keyword>
<gene>
    <name evidence="2" type="ORF">FVE85_2924</name>
</gene>
<keyword evidence="1" id="KW-1133">Transmembrane helix</keyword>
<reference evidence="3" key="1">
    <citation type="journal article" date="2019" name="Nat. Commun.">
        <title>Expansion of phycobilisome linker gene families in mesophilic red algae.</title>
        <authorList>
            <person name="Lee J."/>
            <person name="Kim D."/>
            <person name="Bhattacharya D."/>
            <person name="Yoon H.S."/>
        </authorList>
    </citation>
    <scope>NUCLEOTIDE SEQUENCE [LARGE SCALE GENOMIC DNA]</scope>
    <source>
        <strain evidence="3">CCMP 1328</strain>
    </source>
</reference>
<evidence type="ECO:0000313" key="3">
    <source>
        <dbReference type="Proteomes" id="UP000324585"/>
    </source>
</evidence>
<proteinExistence type="predicted"/>
<name>A0A5J4YVD5_PORPP</name>
<protein>
    <submittedName>
        <fullName evidence="2">Uncharacterized protein</fullName>
    </submittedName>
</protein>
<sequence>MAQSMIVMQPHVAPHGVRVVGASVCRTRMERSMKRNSLAMVSTVSKPGRVSGLVALASAVALRNPQIFLCVLAPILLGSGCLYIGMKQAFDLDASKQA</sequence>
<evidence type="ECO:0000256" key="1">
    <source>
        <dbReference type="SAM" id="Phobius"/>
    </source>
</evidence>
<accession>A0A5J4YVD5</accession>
<comment type="caution">
    <text evidence="2">The sequence shown here is derived from an EMBL/GenBank/DDBJ whole genome shotgun (WGS) entry which is preliminary data.</text>
</comment>
<feature type="transmembrane region" description="Helical" evidence="1">
    <location>
        <begin position="66"/>
        <end position="86"/>
    </location>
</feature>
<keyword evidence="1" id="KW-0472">Membrane</keyword>
<organism evidence="2 3">
    <name type="scientific">Porphyridium purpureum</name>
    <name type="common">Red alga</name>
    <name type="synonym">Porphyridium cruentum</name>
    <dbReference type="NCBI Taxonomy" id="35688"/>
    <lineage>
        <taxon>Eukaryota</taxon>
        <taxon>Rhodophyta</taxon>
        <taxon>Bangiophyceae</taxon>
        <taxon>Porphyridiales</taxon>
        <taxon>Porphyridiaceae</taxon>
        <taxon>Porphyridium</taxon>
    </lineage>
</organism>
<dbReference type="AlphaFoldDB" id="A0A5J4YVD5"/>
<evidence type="ECO:0000313" key="2">
    <source>
        <dbReference type="EMBL" id="KAA8494683.1"/>
    </source>
</evidence>
<dbReference type="Proteomes" id="UP000324585">
    <property type="component" value="Unassembled WGS sequence"/>
</dbReference>
<keyword evidence="3" id="KW-1185">Reference proteome</keyword>
<dbReference type="EMBL" id="VRMN01000004">
    <property type="protein sequence ID" value="KAA8494683.1"/>
    <property type="molecule type" value="Genomic_DNA"/>
</dbReference>